<dbReference type="InterPro" id="IPR036271">
    <property type="entry name" value="Tet_transcr_reg_TetR-rel_C_sf"/>
</dbReference>
<evidence type="ECO:0000256" key="3">
    <source>
        <dbReference type="ARBA" id="ARBA00023163"/>
    </source>
</evidence>
<dbReference type="InterPro" id="IPR001647">
    <property type="entry name" value="HTH_TetR"/>
</dbReference>
<reference evidence="7" key="1">
    <citation type="submission" date="2023-07" db="EMBL/GenBank/DDBJ databases">
        <title>30 novel species of actinomycetes from the DSMZ collection.</title>
        <authorList>
            <person name="Nouioui I."/>
        </authorList>
    </citation>
    <scope>NUCLEOTIDE SEQUENCE [LARGE SCALE GENOMIC DNA]</scope>
    <source>
        <strain evidence="7">DSM 44915</strain>
    </source>
</reference>
<dbReference type="InterPro" id="IPR009057">
    <property type="entry name" value="Homeodomain-like_sf"/>
</dbReference>
<evidence type="ECO:0000256" key="1">
    <source>
        <dbReference type="ARBA" id="ARBA00023015"/>
    </source>
</evidence>
<dbReference type="Pfam" id="PF00440">
    <property type="entry name" value="TetR_N"/>
    <property type="match status" value="1"/>
</dbReference>
<evidence type="ECO:0000259" key="5">
    <source>
        <dbReference type="PROSITE" id="PS50977"/>
    </source>
</evidence>
<feature type="DNA-binding region" description="H-T-H motif" evidence="4">
    <location>
        <begin position="34"/>
        <end position="53"/>
    </location>
</feature>
<name>A0ABU2JN65_9ACTN</name>
<comment type="caution">
    <text evidence="6">The sequence shown here is derived from an EMBL/GenBank/DDBJ whole genome shotgun (WGS) entry which is preliminary data.</text>
</comment>
<protein>
    <submittedName>
        <fullName evidence="6">TetR/AcrR family transcriptional regulator</fullName>
    </submittedName>
</protein>
<sequence length="216" mass="23794">MDRTRKRLPRSVREREIVEAALRVFARHGYHAAVVDEIAELAGISKPMVYLYLGSKERLFVACVQHASRTLTVAFRDAAASGDEPELRLWRGLSAFFHFVAEHRDSWVLLHRQAPELSAAITDELAAARASVLAEVGALVRRGIEEGGADARLGAVDADFVAHTLVGAADSLADWMAGHPDETPERVALRLMNMIWLGMRDVLDGELWTPPPPPAE</sequence>
<dbReference type="PANTHER" id="PTHR30055">
    <property type="entry name" value="HTH-TYPE TRANSCRIPTIONAL REGULATOR RUTR"/>
    <property type="match status" value="1"/>
</dbReference>
<dbReference type="Gene3D" id="1.10.357.10">
    <property type="entry name" value="Tetracycline Repressor, domain 2"/>
    <property type="match status" value="1"/>
</dbReference>
<keyword evidence="3" id="KW-0804">Transcription</keyword>
<keyword evidence="7" id="KW-1185">Reference proteome</keyword>
<dbReference type="RefSeq" id="WP_311666449.1">
    <property type="nucleotide sequence ID" value="NZ_JAVREO010000004.1"/>
</dbReference>
<feature type="domain" description="HTH tetR-type" evidence="5">
    <location>
        <begin position="11"/>
        <end position="71"/>
    </location>
</feature>
<dbReference type="PRINTS" id="PR00455">
    <property type="entry name" value="HTHTETR"/>
</dbReference>
<dbReference type="EMBL" id="JAVREO010000004">
    <property type="protein sequence ID" value="MDT0266432.1"/>
    <property type="molecule type" value="Genomic_DNA"/>
</dbReference>
<dbReference type="SUPFAM" id="SSF48498">
    <property type="entry name" value="Tetracyclin repressor-like, C-terminal domain"/>
    <property type="match status" value="1"/>
</dbReference>
<dbReference type="SUPFAM" id="SSF46689">
    <property type="entry name" value="Homeodomain-like"/>
    <property type="match status" value="1"/>
</dbReference>
<dbReference type="Pfam" id="PF21943">
    <property type="entry name" value="TetR_C_46"/>
    <property type="match status" value="1"/>
</dbReference>
<dbReference type="PROSITE" id="PS50977">
    <property type="entry name" value="HTH_TETR_2"/>
    <property type="match status" value="1"/>
</dbReference>
<dbReference type="PANTHER" id="PTHR30055:SF158">
    <property type="entry name" value="POSSIBLE TRANSCRIPTIONAL REGULATORY PROTEIN (PROBABLY TETR-FAMILY)"/>
    <property type="match status" value="1"/>
</dbReference>
<dbReference type="InterPro" id="IPR050109">
    <property type="entry name" value="HTH-type_TetR-like_transc_reg"/>
</dbReference>
<gene>
    <name evidence="6" type="ORF">RM844_08995</name>
</gene>
<evidence type="ECO:0000256" key="2">
    <source>
        <dbReference type="ARBA" id="ARBA00023125"/>
    </source>
</evidence>
<dbReference type="Proteomes" id="UP001183410">
    <property type="component" value="Unassembled WGS sequence"/>
</dbReference>
<dbReference type="InterPro" id="IPR054129">
    <property type="entry name" value="DesT_TetR_C"/>
</dbReference>
<evidence type="ECO:0000256" key="4">
    <source>
        <dbReference type="PROSITE-ProRule" id="PRU00335"/>
    </source>
</evidence>
<evidence type="ECO:0000313" key="6">
    <source>
        <dbReference type="EMBL" id="MDT0266432.1"/>
    </source>
</evidence>
<proteinExistence type="predicted"/>
<evidence type="ECO:0000313" key="7">
    <source>
        <dbReference type="Proteomes" id="UP001183410"/>
    </source>
</evidence>
<accession>A0ABU2JN65</accession>
<keyword evidence="2 4" id="KW-0238">DNA-binding</keyword>
<keyword evidence="1" id="KW-0805">Transcription regulation</keyword>
<organism evidence="6 7">
    <name type="scientific">Streptomyces chisholmiae</name>
    <dbReference type="NCBI Taxonomy" id="3075540"/>
    <lineage>
        <taxon>Bacteria</taxon>
        <taxon>Bacillati</taxon>
        <taxon>Actinomycetota</taxon>
        <taxon>Actinomycetes</taxon>
        <taxon>Kitasatosporales</taxon>
        <taxon>Streptomycetaceae</taxon>
        <taxon>Streptomyces</taxon>
    </lineage>
</organism>